<sequence length="56" mass="6468">METTCDCCDTRIINEQNSYEYEPDGMLVCEDCYEMLLNGPTEEDDLDDLMSEMTIS</sequence>
<organism evidence="1">
    <name type="scientific">viral metagenome</name>
    <dbReference type="NCBI Taxonomy" id="1070528"/>
    <lineage>
        <taxon>unclassified sequences</taxon>
        <taxon>metagenomes</taxon>
        <taxon>organismal metagenomes</taxon>
    </lineage>
</organism>
<accession>A0A6C0JIS1</accession>
<evidence type="ECO:0000313" key="1">
    <source>
        <dbReference type="EMBL" id="QHU05459.1"/>
    </source>
</evidence>
<reference evidence="1" key="1">
    <citation type="journal article" date="2020" name="Nature">
        <title>Giant virus diversity and host interactions through global metagenomics.</title>
        <authorList>
            <person name="Schulz F."/>
            <person name="Roux S."/>
            <person name="Paez-Espino D."/>
            <person name="Jungbluth S."/>
            <person name="Walsh D.A."/>
            <person name="Denef V.J."/>
            <person name="McMahon K.D."/>
            <person name="Konstantinidis K.T."/>
            <person name="Eloe-Fadrosh E.A."/>
            <person name="Kyrpides N.C."/>
            <person name="Woyke T."/>
        </authorList>
    </citation>
    <scope>NUCLEOTIDE SEQUENCE</scope>
    <source>
        <strain evidence="1">GVMAG-M-3300027734-16</strain>
    </source>
</reference>
<dbReference type="EMBL" id="MN740415">
    <property type="protein sequence ID" value="QHU05459.1"/>
    <property type="molecule type" value="Genomic_DNA"/>
</dbReference>
<evidence type="ECO:0008006" key="2">
    <source>
        <dbReference type="Google" id="ProtNLM"/>
    </source>
</evidence>
<dbReference type="AlphaFoldDB" id="A0A6C0JIS1"/>
<proteinExistence type="predicted"/>
<name>A0A6C0JIS1_9ZZZZ</name>
<protein>
    <recommendedName>
        <fullName evidence="2">Small CPxCG-related zinc finger protein</fullName>
    </recommendedName>
</protein>